<dbReference type="InterPro" id="IPR001214">
    <property type="entry name" value="SET_dom"/>
</dbReference>
<evidence type="ECO:0000256" key="1">
    <source>
        <dbReference type="SAM" id="SignalP"/>
    </source>
</evidence>
<feature type="signal peptide" evidence="1">
    <location>
        <begin position="1"/>
        <end position="20"/>
    </location>
</feature>
<dbReference type="Proteomes" id="UP000652219">
    <property type="component" value="Unassembled WGS sequence"/>
</dbReference>
<evidence type="ECO:0000313" key="3">
    <source>
        <dbReference type="EMBL" id="KAF6795335.1"/>
    </source>
</evidence>
<gene>
    <name evidence="3" type="ORF">CSOJ01_13492</name>
</gene>
<organism evidence="3 4">
    <name type="scientific">Colletotrichum sojae</name>
    <dbReference type="NCBI Taxonomy" id="2175907"/>
    <lineage>
        <taxon>Eukaryota</taxon>
        <taxon>Fungi</taxon>
        <taxon>Dikarya</taxon>
        <taxon>Ascomycota</taxon>
        <taxon>Pezizomycotina</taxon>
        <taxon>Sordariomycetes</taxon>
        <taxon>Hypocreomycetidae</taxon>
        <taxon>Glomerellales</taxon>
        <taxon>Glomerellaceae</taxon>
        <taxon>Colletotrichum</taxon>
        <taxon>Colletotrichum orchidearum species complex</taxon>
    </lineage>
</organism>
<dbReference type="AlphaFoldDB" id="A0A8H6MLA7"/>
<dbReference type="SMART" id="SM00317">
    <property type="entry name" value="SET"/>
    <property type="match status" value="1"/>
</dbReference>
<evidence type="ECO:0000259" key="2">
    <source>
        <dbReference type="PROSITE" id="PS50280"/>
    </source>
</evidence>
<dbReference type="InterPro" id="IPR046341">
    <property type="entry name" value="SET_dom_sf"/>
</dbReference>
<sequence>MIGFCSSAWLWGCLIPSVLGALGNDRCDWNRAGPLDPRPRETTCTLPFGTRGPSDWQPWTHRPVCTSPKTQPRYCAFVKHSFRSDSGILILTSPEVAAGDQSLIEDFDPTWVEHGRPFVPLSPASFEVVDIPGKGFGAVANATIRAGEFIMREHPRILQVVSPEPERDVAVDRGEIVWVLEEGFVRLPGADQVEVFGLAKSTGGHPLEDVIRTNTFGVKFNDVDHYGLFPGVARINHACKPNAMTRFSPRTLAIEVFAYRDIQPGEELSISYTPLNMVSRERQQALQDWGFNCTCSLCGSGPAALAASDGRRARVQQALSALEDPWLRGSAALVAELADEAEQALEEEGLAAQKGELHGILAGVYADMGDGETAVKYAASAVEKLAHFAGYDDERTERARGFLGELGKVGGGGGS</sequence>
<dbReference type="EMBL" id="WIGN01000393">
    <property type="protein sequence ID" value="KAF6795335.1"/>
    <property type="molecule type" value="Genomic_DNA"/>
</dbReference>
<dbReference type="SUPFAM" id="SSF82199">
    <property type="entry name" value="SET domain"/>
    <property type="match status" value="1"/>
</dbReference>
<dbReference type="CDD" id="cd20071">
    <property type="entry name" value="SET_SMYD"/>
    <property type="match status" value="1"/>
</dbReference>
<comment type="caution">
    <text evidence="3">The sequence shown here is derived from an EMBL/GenBank/DDBJ whole genome shotgun (WGS) entry which is preliminary data.</text>
</comment>
<proteinExistence type="predicted"/>
<accession>A0A8H6MLA7</accession>
<reference evidence="3 4" key="1">
    <citation type="journal article" date="2020" name="Phytopathology">
        <title>Genome Sequence Resources of Colletotrichum truncatum, C. plurivorum, C. musicola, and C. sojae: Four Species Pathogenic to Soybean (Glycine max).</title>
        <authorList>
            <person name="Rogerio F."/>
            <person name="Boufleur T.R."/>
            <person name="Ciampi-Guillardi M."/>
            <person name="Sukno S.A."/>
            <person name="Thon M.R."/>
            <person name="Massola Junior N.S."/>
            <person name="Baroncelli R."/>
        </authorList>
    </citation>
    <scope>NUCLEOTIDE SEQUENCE [LARGE SCALE GENOMIC DNA]</scope>
    <source>
        <strain evidence="3 4">LFN0009</strain>
    </source>
</reference>
<dbReference type="Gene3D" id="2.170.270.10">
    <property type="entry name" value="SET domain"/>
    <property type="match status" value="1"/>
</dbReference>
<name>A0A8H6MLA7_9PEZI</name>
<dbReference type="PANTHER" id="PTHR47332:SF6">
    <property type="entry name" value="SET DOMAIN-CONTAINING PROTEIN"/>
    <property type="match status" value="1"/>
</dbReference>
<evidence type="ECO:0000313" key="4">
    <source>
        <dbReference type="Proteomes" id="UP000652219"/>
    </source>
</evidence>
<keyword evidence="4" id="KW-1185">Reference proteome</keyword>
<dbReference type="InterPro" id="IPR053185">
    <property type="entry name" value="SET_domain_protein"/>
</dbReference>
<dbReference type="PROSITE" id="PS50280">
    <property type="entry name" value="SET"/>
    <property type="match status" value="1"/>
</dbReference>
<feature type="chain" id="PRO_5034781186" description="SET domain-containing protein" evidence="1">
    <location>
        <begin position="21"/>
        <end position="415"/>
    </location>
</feature>
<dbReference type="PANTHER" id="PTHR47332">
    <property type="entry name" value="SET DOMAIN-CONTAINING PROTEIN 5"/>
    <property type="match status" value="1"/>
</dbReference>
<keyword evidence="1" id="KW-0732">Signal</keyword>
<protein>
    <recommendedName>
        <fullName evidence="2">SET domain-containing protein</fullName>
    </recommendedName>
</protein>
<dbReference type="Pfam" id="PF00856">
    <property type="entry name" value="SET"/>
    <property type="match status" value="1"/>
</dbReference>
<feature type="domain" description="SET" evidence="2">
    <location>
        <begin position="124"/>
        <end position="273"/>
    </location>
</feature>